<dbReference type="AlphaFoldDB" id="A0A8H4KX51"/>
<dbReference type="GO" id="GO:0005506">
    <property type="term" value="F:iron ion binding"/>
    <property type="evidence" value="ECO:0007669"/>
    <property type="project" value="InterPro"/>
</dbReference>
<accession>A0A8H4KX51</accession>
<dbReference type="InterPro" id="IPR045054">
    <property type="entry name" value="P4HA-like"/>
</dbReference>
<dbReference type="SMART" id="SM00702">
    <property type="entry name" value="P4Hc"/>
    <property type="match status" value="1"/>
</dbReference>
<dbReference type="GO" id="GO:0005783">
    <property type="term" value="C:endoplasmic reticulum"/>
    <property type="evidence" value="ECO:0007669"/>
    <property type="project" value="TreeGrafter"/>
</dbReference>
<proteinExistence type="predicted"/>
<evidence type="ECO:0000313" key="9">
    <source>
        <dbReference type="Proteomes" id="UP000554235"/>
    </source>
</evidence>
<evidence type="ECO:0000256" key="5">
    <source>
        <dbReference type="ARBA" id="ARBA00023004"/>
    </source>
</evidence>
<dbReference type="Gene3D" id="2.60.120.620">
    <property type="entry name" value="q2cbj1_9rhob like domain"/>
    <property type="match status" value="1"/>
</dbReference>
<feature type="compositionally biased region" description="Low complexity" evidence="6">
    <location>
        <begin position="1"/>
        <end position="23"/>
    </location>
</feature>
<evidence type="ECO:0000256" key="6">
    <source>
        <dbReference type="SAM" id="MobiDB-lite"/>
    </source>
</evidence>
<dbReference type="Proteomes" id="UP000554235">
    <property type="component" value="Unassembled WGS sequence"/>
</dbReference>
<dbReference type="GO" id="GO:0004656">
    <property type="term" value="F:procollagen-proline 4-dioxygenase activity"/>
    <property type="evidence" value="ECO:0007669"/>
    <property type="project" value="TreeGrafter"/>
</dbReference>
<name>A0A8H4KX51_9HYPO</name>
<dbReference type="Pfam" id="PF13640">
    <property type="entry name" value="2OG-FeII_Oxy_3"/>
    <property type="match status" value="1"/>
</dbReference>
<comment type="caution">
    <text evidence="8">The sequence shown here is derived from an EMBL/GenBank/DDBJ whole genome shotgun (WGS) entry which is preliminary data.</text>
</comment>
<keyword evidence="4" id="KW-0560">Oxidoreductase</keyword>
<dbReference type="InterPro" id="IPR006620">
    <property type="entry name" value="Pro_4_hyd_alph"/>
</dbReference>
<evidence type="ECO:0000256" key="1">
    <source>
        <dbReference type="ARBA" id="ARBA00001961"/>
    </source>
</evidence>
<dbReference type="OrthoDB" id="69177at2759"/>
<dbReference type="PANTHER" id="PTHR10869">
    <property type="entry name" value="PROLYL 4-HYDROXYLASE ALPHA SUBUNIT"/>
    <property type="match status" value="1"/>
</dbReference>
<protein>
    <submittedName>
        <fullName evidence="8">Oxidoreductase containing</fullName>
    </submittedName>
</protein>
<dbReference type="PANTHER" id="PTHR10869:SF241">
    <property type="entry name" value="FE2OG DIOXYGENASE DOMAIN-CONTAINING PROTEIN"/>
    <property type="match status" value="1"/>
</dbReference>
<evidence type="ECO:0000256" key="2">
    <source>
        <dbReference type="ARBA" id="ARBA00022723"/>
    </source>
</evidence>
<dbReference type="GO" id="GO:0031418">
    <property type="term" value="F:L-ascorbic acid binding"/>
    <property type="evidence" value="ECO:0007669"/>
    <property type="project" value="InterPro"/>
</dbReference>
<reference evidence="8 9" key="1">
    <citation type="submission" date="2020-01" db="EMBL/GenBank/DDBJ databases">
        <title>Identification and distribution of gene clusters putatively required for synthesis of sphingolipid metabolism inhibitors in phylogenetically diverse species of the filamentous fungus Fusarium.</title>
        <authorList>
            <person name="Kim H.-S."/>
            <person name="Busman M."/>
            <person name="Brown D.W."/>
            <person name="Divon H."/>
            <person name="Uhlig S."/>
            <person name="Proctor R.H."/>
        </authorList>
    </citation>
    <scope>NUCLEOTIDE SEQUENCE [LARGE SCALE GENOMIC DNA]</scope>
    <source>
        <strain evidence="8 9">NRRL 20459</strain>
    </source>
</reference>
<evidence type="ECO:0000313" key="8">
    <source>
        <dbReference type="EMBL" id="KAF4457294.1"/>
    </source>
</evidence>
<feature type="region of interest" description="Disordered" evidence="6">
    <location>
        <begin position="1"/>
        <end position="31"/>
    </location>
</feature>
<evidence type="ECO:0000256" key="4">
    <source>
        <dbReference type="ARBA" id="ARBA00023002"/>
    </source>
</evidence>
<comment type="cofactor">
    <cofactor evidence="1">
        <name>L-ascorbate</name>
        <dbReference type="ChEBI" id="CHEBI:38290"/>
    </cofactor>
</comment>
<dbReference type="EMBL" id="JAADYS010002607">
    <property type="protein sequence ID" value="KAF4457294.1"/>
    <property type="molecule type" value="Genomic_DNA"/>
</dbReference>
<keyword evidence="9" id="KW-1185">Reference proteome</keyword>
<evidence type="ECO:0000259" key="7">
    <source>
        <dbReference type="SMART" id="SM00702"/>
    </source>
</evidence>
<sequence>MLSNIASKLGISSSSSTNTATPSFKVKHTESPRAKTMIMNVTYTSNDIPIPDSFLTTPPSAPITSHPIDFASSPLPQYKGHTAIILDNVLSKEECKEMLSLAEASVPREEGASAWRPALVSLGPGMEAAAPGYRESDRIIWNQQNIVDRLWERCAQVQGLREMLAVVPPQPYMKGGKWEFRRFNERMRFLKYSPGQYFKPHCDGPYYYTEGPGKEFETFYTVHLYLNDSAANDPESELEGGATSFLERKGDNRVDVNPKAGSVLIFQHKGLYHEGAKVHKGTKYTMRTDIIYEWVSDGGPEEEEAPKGKTPWWE</sequence>
<evidence type="ECO:0000256" key="3">
    <source>
        <dbReference type="ARBA" id="ARBA00022964"/>
    </source>
</evidence>
<organism evidence="8 9">
    <name type="scientific">Fusarium albosuccineum</name>
    <dbReference type="NCBI Taxonomy" id="1237068"/>
    <lineage>
        <taxon>Eukaryota</taxon>
        <taxon>Fungi</taxon>
        <taxon>Dikarya</taxon>
        <taxon>Ascomycota</taxon>
        <taxon>Pezizomycotina</taxon>
        <taxon>Sordariomycetes</taxon>
        <taxon>Hypocreomycetidae</taxon>
        <taxon>Hypocreales</taxon>
        <taxon>Nectriaceae</taxon>
        <taxon>Fusarium</taxon>
        <taxon>Fusarium decemcellulare species complex</taxon>
    </lineage>
</organism>
<keyword evidence="3" id="KW-0223">Dioxygenase</keyword>
<gene>
    <name evidence="8" type="ORF">FALBO_15235</name>
</gene>
<keyword evidence="5" id="KW-0408">Iron</keyword>
<keyword evidence="2" id="KW-0479">Metal-binding</keyword>
<feature type="domain" description="Prolyl 4-hydroxylase alpha subunit" evidence="7">
    <location>
        <begin position="81"/>
        <end position="291"/>
    </location>
</feature>
<dbReference type="SUPFAM" id="SSF51197">
    <property type="entry name" value="Clavaminate synthase-like"/>
    <property type="match status" value="1"/>
</dbReference>
<dbReference type="InterPro" id="IPR044862">
    <property type="entry name" value="Pro_4_hyd_alph_FE2OG_OXY"/>
</dbReference>